<sequence>MTVRAKLMTWQMVLHALCMLSLVAVGFAHKAPSLSHAHLTPTEIVAYTLPDGSLPVLCIADQATSDHGQDHQHKANGGCEACRISASILLPTPADTVGLLAKLERKQAYQRIDEPVLARIFSPNTSPRAPPIA</sequence>
<feature type="chain" id="PRO_5010319664" description="DUF2946 domain-containing protein" evidence="1">
    <location>
        <begin position="31"/>
        <end position="133"/>
    </location>
</feature>
<comment type="caution">
    <text evidence="2">The sequence shown here is derived from an EMBL/GenBank/DDBJ whole genome shotgun (WGS) entry which is preliminary data.</text>
</comment>
<dbReference type="STRING" id="1867956.BJF95_01025"/>
<dbReference type="OrthoDB" id="7744280at2"/>
<dbReference type="EMBL" id="MKIM01000031">
    <property type="protein sequence ID" value="OLP42739.1"/>
    <property type="molecule type" value="Genomic_DNA"/>
</dbReference>
<protein>
    <recommendedName>
        <fullName evidence="4">DUF2946 domain-containing protein</fullName>
    </recommendedName>
</protein>
<dbReference type="RefSeq" id="WP_075641434.1">
    <property type="nucleotide sequence ID" value="NZ_MKIM01000031.1"/>
</dbReference>
<evidence type="ECO:0000256" key="1">
    <source>
        <dbReference type="SAM" id="SignalP"/>
    </source>
</evidence>
<gene>
    <name evidence="2" type="ORF">BJF95_01025</name>
</gene>
<proteinExistence type="predicted"/>
<organism evidence="2 3">
    <name type="scientific">Rhizobium oryziradicis</name>
    <dbReference type="NCBI Taxonomy" id="1867956"/>
    <lineage>
        <taxon>Bacteria</taxon>
        <taxon>Pseudomonadati</taxon>
        <taxon>Pseudomonadota</taxon>
        <taxon>Alphaproteobacteria</taxon>
        <taxon>Hyphomicrobiales</taxon>
        <taxon>Rhizobiaceae</taxon>
        <taxon>Rhizobium/Agrobacterium group</taxon>
        <taxon>Rhizobium</taxon>
    </lineage>
</organism>
<name>A0A1Q8ZLG8_9HYPH</name>
<keyword evidence="1" id="KW-0732">Signal</keyword>
<evidence type="ECO:0000313" key="2">
    <source>
        <dbReference type="EMBL" id="OLP42739.1"/>
    </source>
</evidence>
<reference evidence="2 3" key="1">
    <citation type="submission" date="2016-09" db="EMBL/GenBank/DDBJ databases">
        <title>Rhizobium oryziradicis sp. nov., isolated from the root of rice.</title>
        <authorList>
            <person name="Zhao J."/>
            <person name="Zhang X."/>
        </authorList>
    </citation>
    <scope>NUCLEOTIDE SEQUENCE [LARGE SCALE GENOMIC DNA]</scope>
    <source>
        <strain evidence="2 3">N19</strain>
    </source>
</reference>
<evidence type="ECO:0008006" key="4">
    <source>
        <dbReference type="Google" id="ProtNLM"/>
    </source>
</evidence>
<dbReference type="AlphaFoldDB" id="A0A1Q8ZLG8"/>
<keyword evidence="3" id="KW-1185">Reference proteome</keyword>
<evidence type="ECO:0000313" key="3">
    <source>
        <dbReference type="Proteomes" id="UP000186894"/>
    </source>
</evidence>
<accession>A0A1Q8ZLG8</accession>
<dbReference type="Proteomes" id="UP000186894">
    <property type="component" value="Unassembled WGS sequence"/>
</dbReference>
<feature type="signal peptide" evidence="1">
    <location>
        <begin position="1"/>
        <end position="30"/>
    </location>
</feature>